<evidence type="ECO:0000256" key="4">
    <source>
        <dbReference type="ARBA" id="ARBA00022833"/>
    </source>
</evidence>
<dbReference type="SMART" id="SM00449">
    <property type="entry name" value="SPRY"/>
    <property type="match status" value="1"/>
</dbReference>
<dbReference type="PROSITE" id="PS50119">
    <property type="entry name" value="ZF_BBOX"/>
    <property type="match status" value="1"/>
</dbReference>
<dbReference type="PROSITE" id="PS00518">
    <property type="entry name" value="ZF_RING_1"/>
    <property type="match status" value="1"/>
</dbReference>
<dbReference type="CDD" id="cd19769">
    <property type="entry name" value="Bbox2_TRIM16-like"/>
    <property type="match status" value="1"/>
</dbReference>
<feature type="domain" description="B30.2/SPRY" evidence="10">
    <location>
        <begin position="427"/>
        <end position="623"/>
    </location>
</feature>
<keyword evidence="5" id="KW-0391">Immunity</keyword>
<dbReference type="Gene3D" id="3.30.160.60">
    <property type="entry name" value="Classic Zinc Finger"/>
    <property type="match status" value="1"/>
</dbReference>
<dbReference type="InterPro" id="IPR001870">
    <property type="entry name" value="B30.2/SPRY"/>
</dbReference>
<evidence type="ECO:0000313" key="11">
    <source>
        <dbReference type="Ensembl" id="ENSPMEP00000000358.1"/>
    </source>
</evidence>
<dbReference type="FunFam" id="2.60.120.920:FF:000004">
    <property type="entry name" value="Butyrophilin subfamily 1 member A1"/>
    <property type="match status" value="1"/>
</dbReference>
<dbReference type="InterPro" id="IPR003879">
    <property type="entry name" value="Butyrophylin_SPRY"/>
</dbReference>
<reference evidence="11" key="2">
    <citation type="submission" date="2025-09" db="UniProtKB">
        <authorList>
            <consortium name="Ensembl"/>
        </authorList>
    </citation>
    <scope>IDENTIFICATION</scope>
</reference>
<dbReference type="InterPro" id="IPR027370">
    <property type="entry name" value="Znf-RING_euk"/>
</dbReference>
<proteinExistence type="predicted"/>
<dbReference type="CDD" id="cd13733">
    <property type="entry name" value="SPRY_PRY_C-I_1"/>
    <property type="match status" value="1"/>
</dbReference>
<dbReference type="GO" id="GO:0045087">
    <property type="term" value="P:innate immune response"/>
    <property type="evidence" value="ECO:0007669"/>
    <property type="project" value="UniProtKB-KW"/>
</dbReference>
<dbReference type="OrthoDB" id="6270329at2759"/>
<sequence length="624" mass="70140">MAEAPELFSEQALTCSICLDLFTDPVSTPCGHNFCQACIGGYWASSSVCTCPLCKRQFDERPQLSINKVFAMIADKFKQTRYGATGFSAPVGNGSLDAMEDGRSTNPFLSPLPAPAALGDVVWCDVCSGVKQPAVSSCLTCTASYCSEHLQPHYNTAFYAKHPLLDPQEALRGRTCSTHRRLMEVYCKTCQRCICAICVLQDHRTHKTVSVQTERLSKQKLVARTEQEILNCIKEKEIRLSDLKRKLESVQNYADKERGDVEHLLDEVSASLDRIRTQVVGGIQNQLEAVTSKGETMVHRLEAELSQLTDRRATLEVQAISQDHISFLQSFEEATAPLDEKRHDDADEEAELSLHFHLDDVKSSLSDVKIKVDEIWMGEIRPRASRGSRGSRDSKDFPPGDLMAAESMMSLRGSKSTLRMSQWSLKDMKKSKHVTGLKKARAYIEDVTLNPVTAYPFLILSEDRKQLKRGEKLQFFRNSHHRFDVWSCVIAKEGFSSGRHYWEVSVGENKDWKLGVVTESAQRKGLFDMSPTNGYYAIWWCGSQLRALTTPPLTKVKGHHPKLRQVGIFLDVEEGQVSFYNVKSGTEIYSFHTNTEFTERMFPLLGTGDKEVPLILATAQHHPA</sequence>
<evidence type="ECO:0000259" key="10">
    <source>
        <dbReference type="PROSITE" id="PS50188"/>
    </source>
</evidence>
<protein>
    <recommendedName>
        <fullName evidence="13">Bloodthirsty-related gene family, member 30</fullName>
    </recommendedName>
</protein>
<dbReference type="SUPFAM" id="SSF49899">
    <property type="entry name" value="Concanavalin A-like lectins/glucanases"/>
    <property type="match status" value="1"/>
</dbReference>
<dbReference type="Pfam" id="PF13765">
    <property type="entry name" value="PRY"/>
    <property type="match status" value="1"/>
</dbReference>
<accession>A0A3B3WC39</accession>
<dbReference type="Proteomes" id="UP000261480">
    <property type="component" value="Unplaced"/>
</dbReference>
<evidence type="ECO:0000256" key="2">
    <source>
        <dbReference type="ARBA" id="ARBA00022723"/>
    </source>
</evidence>
<dbReference type="SMART" id="SM00184">
    <property type="entry name" value="RING"/>
    <property type="match status" value="1"/>
</dbReference>
<dbReference type="Gene3D" id="4.10.830.40">
    <property type="match status" value="1"/>
</dbReference>
<dbReference type="InterPro" id="IPR003877">
    <property type="entry name" value="SPRY_dom"/>
</dbReference>
<reference evidence="11" key="1">
    <citation type="submission" date="2025-08" db="UniProtKB">
        <authorList>
            <consortium name="Ensembl"/>
        </authorList>
    </citation>
    <scope>IDENTIFICATION</scope>
</reference>
<feature type="region of interest" description="Disordered" evidence="7">
    <location>
        <begin position="383"/>
        <end position="402"/>
    </location>
</feature>
<dbReference type="SUPFAM" id="SSF57850">
    <property type="entry name" value="RING/U-box"/>
    <property type="match status" value="1"/>
</dbReference>
<evidence type="ECO:0000256" key="1">
    <source>
        <dbReference type="ARBA" id="ARBA00022588"/>
    </source>
</evidence>
<dbReference type="InterPro" id="IPR051051">
    <property type="entry name" value="E3_ubiq-ligase_TRIM/RNF"/>
</dbReference>
<dbReference type="InterPro" id="IPR013083">
    <property type="entry name" value="Znf_RING/FYVE/PHD"/>
</dbReference>
<dbReference type="GO" id="GO:0005737">
    <property type="term" value="C:cytoplasm"/>
    <property type="evidence" value="ECO:0007669"/>
    <property type="project" value="UniProtKB-ARBA"/>
</dbReference>
<keyword evidence="12" id="KW-1185">Reference proteome</keyword>
<dbReference type="AlphaFoldDB" id="A0A3B3WC39"/>
<evidence type="ECO:0008006" key="13">
    <source>
        <dbReference type="Google" id="ProtNLM"/>
    </source>
</evidence>
<dbReference type="Pfam" id="PF00643">
    <property type="entry name" value="zf-B_box"/>
    <property type="match status" value="1"/>
</dbReference>
<dbReference type="SMART" id="SM00336">
    <property type="entry name" value="BBOX"/>
    <property type="match status" value="2"/>
</dbReference>
<dbReference type="InterPro" id="IPR000315">
    <property type="entry name" value="Znf_B-box"/>
</dbReference>
<evidence type="ECO:0000259" key="8">
    <source>
        <dbReference type="PROSITE" id="PS50089"/>
    </source>
</evidence>
<dbReference type="Pfam" id="PF25600">
    <property type="entry name" value="TRIM_CC"/>
    <property type="match status" value="1"/>
</dbReference>
<evidence type="ECO:0000259" key="9">
    <source>
        <dbReference type="PROSITE" id="PS50119"/>
    </source>
</evidence>
<dbReference type="PROSITE" id="PS50089">
    <property type="entry name" value="ZF_RING_2"/>
    <property type="match status" value="1"/>
</dbReference>
<dbReference type="PROSITE" id="PS50188">
    <property type="entry name" value="B302_SPRY"/>
    <property type="match status" value="1"/>
</dbReference>
<dbReference type="PANTHER" id="PTHR25465">
    <property type="entry name" value="B-BOX DOMAIN CONTAINING"/>
    <property type="match status" value="1"/>
</dbReference>
<evidence type="ECO:0000256" key="7">
    <source>
        <dbReference type="SAM" id="MobiDB-lite"/>
    </source>
</evidence>
<dbReference type="Gene3D" id="2.60.120.920">
    <property type="match status" value="1"/>
</dbReference>
<dbReference type="InterPro" id="IPR058030">
    <property type="entry name" value="TRIM8/14/16/25/29/45/65_CC"/>
</dbReference>
<dbReference type="InterPro" id="IPR043136">
    <property type="entry name" value="B30.2/SPRY_sf"/>
</dbReference>
<dbReference type="InterPro" id="IPR001841">
    <property type="entry name" value="Znf_RING"/>
</dbReference>
<evidence type="ECO:0000256" key="3">
    <source>
        <dbReference type="ARBA" id="ARBA00022771"/>
    </source>
</evidence>
<evidence type="ECO:0000256" key="6">
    <source>
        <dbReference type="PROSITE-ProRule" id="PRU00024"/>
    </source>
</evidence>
<feature type="domain" description="B box-type" evidence="9">
    <location>
        <begin position="171"/>
        <end position="211"/>
    </location>
</feature>
<dbReference type="InterPro" id="IPR013320">
    <property type="entry name" value="ConA-like_dom_sf"/>
</dbReference>
<evidence type="ECO:0000313" key="12">
    <source>
        <dbReference type="Proteomes" id="UP000261480"/>
    </source>
</evidence>
<dbReference type="Pfam" id="PF13445">
    <property type="entry name" value="zf-RING_UBOX"/>
    <property type="match status" value="1"/>
</dbReference>
<dbReference type="GO" id="GO:0008270">
    <property type="term" value="F:zinc ion binding"/>
    <property type="evidence" value="ECO:0007669"/>
    <property type="project" value="UniProtKB-KW"/>
</dbReference>
<dbReference type="Pfam" id="PF00622">
    <property type="entry name" value="SPRY"/>
    <property type="match status" value="1"/>
</dbReference>
<keyword evidence="2" id="KW-0479">Metal-binding</keyword>
<dbReference type="SUPFAM" id="SSF57845">
    <property type="entry name" value="B-box zinc-binding domain"/>
    <property type="match status" value="1"/>
</dbReference>
<dbReference type="KEGG" id="pmei:106907613"/>
<dbReference type="InterPro" id="IPR006574">
    <property type="entry name" value="PRY"/>
</dbReference>
<organism evidence="11 12">
    <name type="scientific">Poecilia mexicana</name>
    <dbReference type="NCBI Taxonomy" id="48701"/>
    <lineage>
        <taxon>Eukaryota</taxon>
        <taxon>Metazoa</taxon>
        <taxon>Chordata</taxon>
        <taxon>Craniata</taxon>
        <taxon>Vertebrata</taxon>
        <taxon>Euteleostomi</taxon>
        <taxon>Actinopterygii</taxon>
        <taxon>Neopterygii</taxon>
        <taxon>Teleostei</taxon>
        <taxon>Neoteleostei</taxon>
        <taxon>Acanthomorphata</taxon>
        <taxon>Ovalentaria</taxon>
        <taxon>Atherinomorphae</taxon>
        <taxon>Cyprinodontiformes</taxon>
        <taxon>Poeciliidae</taxon>
        <taxon>Poeciliinae</taxon>
        <taxon>Poecilia</taxon>
    </lineage>
</organism>
<feature type="domain" description="RING-type" evidence="8">
    <location>
        <begin position="15"/>
        <end position="55"/>
    </location>
</feature>
<dbReference type="PRINTS" id="PR01407">
    <property type="entry name" value="BUTYPHLNCDUF"/>
</dbReference>
<keyword evidence="4" id="KW-0862">Zinc</keyword>
<keyword evidence="3 6" id="KW-0863">Zinc-finger</keyword>
<keyword evidence="1" id="KW-0399">Innate immunity</keyword>
<dbReference type="STRING" id="48701.ENSPMEP00000000358"/>
<dbReference type="GeneID" id="106907613"/>
<dbReference type="Gene3D" id="3.30.40.10">
    <property type="entry name" value="Zinc/RING finger domain, C3HC4 (zinc finger)"/>
    <property type="match status" value="1"/>
</dbReference>
<dbReference type="Ensembl" id="ENSPMET00000016014.1">
    <property type="protein sequence ID" value="ENSPMEP00000000358.1"/>
    <property type="gene ID" value="ENSPMEG00000001126.1"/>
</dbReference>
<dbReference type="PANTHER" id="PTHR25465:SF32">
    <property type="entry name" value="BLOODTHIRSTY-RELATED GENE FAMILY, MEMBER 16 ISOFORM X1-RELATED"/>
    <property type="match status" value="1"/>
</dbReference>
<dbReference type="InterPro" id="IPR017907">
    <property type="entry name" value="Znf_RING_CS"/>
</dbReference>
<evidence type="ECO:0000256" key="5">
    <source>
        <dbReference type="ARBA" id="ARBA00022859"/>
    </source>
</evidence>
<dbReference type="RefSeq" id="XP_014828897.1">
    <property type="nucleotide sequence ID" value="XM_014973411.1"/>
</dbReference>
<dbReference type="SMART" id="SM00589">
    <property type="entry name" value="PRY"/>
    <property type="match status" value="1"/>
</dbReference>
<name>A0A3B3WC39_9TELE</name>